<keyword evidence="3" id="KW-1185">Reference proteome</keyword>
<evidence type="ECO:0000313" key="2">
    <source>
        <dbReference type="EnsemblFungi" id="EJT76022"/>
    </source>
</evidence>
<evidence type="ECO:0000313" key="1">
    <source>
        <dbReference type="EMBL" id="EJT76022.1"/>
    </source>
</evidence>
<dbReference type="Proteomes" id="UP000006039">
    <property type="component" value="Unassembled WGS sequence"/>
</dbReference>
<dbReference type="RefSeq" id="XP_009222022.1">
    <property type="nucleotide sequence ID" value="XM_009223758.1"/>
</dbReference>
<organism evidence="1">
    <name type="scientific">Gaeumannomyces tritici (strain R3-111a-1)</name>
    <name type="common">Wheat and barley take-all root rot fungus</name>
    <name type="synonym">Gaeumannomyces graminis var. tritici</name>
    <dbReference type="NCBI Taxonomy" id="644352"/>
    <lineage>
        <taxon>Eukaryota</taxon>
        <taxon>Fungi</taxon>
        <taxon>Dikarya</taxon>
        <taxon>Ascomycota</taxon>
        <taxon>Pezizomycotina</taxon>
        <taxon>Sordariomycetes</taxon>
        <taxon>Sordariomycetidae</taxon>
        <taxon>Magnaporthales</taxon>
        <taxon>Magnaporthaceae</taxon>
        <taxon>Gaeumannomyces</taxon>
    </lineage>
</organism>
<dbReference type="AlphaFoldDB" id="J3NXE0"/>
<accession>J3NXE0</accession>
<reference evidence="3" key="1">
    <citation type="submission" date="2010-07" db="EMBL/GenBank/DDBJ databases">
        <title>The genome sequence of Gaeumannomyces graminis var. tritici strain R3-111a-1.</title>
        <authorList>
            <consortium name="The Broad Institute Genome Sequencing Platform"/>
            <person name="Ma L.-J."/>
            <person name="Dead R."/>
            <person name="Young S."/>
            <person name="Zeng Q."/>
            <person name="Koehrsen M."/>
            <person name="Alvarado L."/>
            <person name="Berlin A."/>
            <person name="Chapman S.B."/>
            <person name="Chen Z."/>
            <person name="Freedman E."/>
            <person name="Gellesch M."/>
            <person name="Goldberg J."/>
            <person name="Griggs A."/>
            <person name="Gujja S."/>
            <person name="Heilman E.R."/>
            <person name="Heiman D."/>
            <person name="Hepburn T."/>
            <person name="Howarth C."/>
            <person name="Jen D."/>
            <person name="Larson L."/>
            <person name="Mehta T."/>
            <person name="Neiman D."/>
            <person name="Pearson M."/>
            <person name="Roberts A."/>
            <person name="Saif S."/>
            <person name="Shea T."/>
            <person name="Shenoy N."/>
            <person name="Sisk P."/>
            <person name="Stolte C."/>
            <person name="Sykes S."/>
            <person name="Walk T."/>
            <person name="White J."/>
            <person name="Yandava C."/>
            <person name="Haas B."/>
            <person name="Nusbaum C."/>
            <person name="Birren B."/>
        </authorList>
    </citation>
    <scope>NUCLEOTIDE SEQUENCE [LARGE SCALE GENOMIC DNA]</scope>
    <source>
        <strain evidence="3">R3-111a-1</strain>
    </source>
</reference>
<gene>
    <name evidence="2" type="primary">20346404</name>
    <name evidence="1" type="ORF">GGTG_05946</name>
</gene>
<dbReference type="GeneID" id="20346404"/>
<reference evidence="2" key="4">
    <citation type="journal article" date="2015" name="G3 (Bethesda)">
        <title>Genome sequences of three phytopathogenic species of the Magnaporthaceae family of fungi.</title>
        <authorList>
            <person name="Okagaki L.H."/>
            <person name="Nunes C.C."/>
            <person name="Sailsbery J."/>
            <person name="Clay B."/>
            <person name="Brown D."/>
            <person name="John T."/>
            <person name="Oh Y."/>
            <person name="Young N."/>
            <person name="Fitzgerald M."/>
            <person name="Haas B.J."/>
            <person name="Zeng Q."/>
            <person name="Young S."/>
            <person name="Adiconis X."/>
            <person name="Fan L."/>
            <person name="Levin J.Z."/>
            <person name="Mitchell T.K."/>
            <person name="Okubara P.A."/>
            <person name="Farman M.L."/>
            <person name="Kohn L.M."/>
            <person name="Birren B."/>
            <person name="Ma L.-J."/>
            <person name="Dean R.A."/>
        </authorList>
    </citation>
    <scope>NUCLEOTIDE SEQUENCE</scope>
    <source>
        <strain evidence="2">R3-111a-1</strain>
    </source>
</reference>
<dbReference type="VEuPathDB" id="FungiDB:GGTG_05946"/>
<reference evidence="1" key="2">
    <citation type="submission" date="2010-07" db="EMBL/GenBank/DDBJ databases">
        <authorList>
            <consortium name="The Broad Institute Genome Sequencing Platform"/>
            <consortium name="Broad Institute Genome Sequencing Center for Infectious Disease"/>
            <person name="Ma L.-J."/>
            <person name="Dead R."/>
            <person name="Young S."/>
            <person name="Zeng Q."/>
            <person name="Koehrsen M."/>
            <person name="Alvarado L."/>
            <person name="Berlin A."/>
            <person name="Chapman S.B."/>
            <person name="Chen Z."/>
            <person name="Freedman E."/>
            <person name="Gellesch M."/>
            <person name="Goldberg J."/>
            <person name="Griggs A."/>
            <person name="Gujja S."/>
            <person name="Heilman E.R."/>
            <person name="Heiman D."/>
            <person name="Hepburn T."/>
            <person name="Howarth C."/>
            <person name="Jen D."/>
            <person name="Larson L."/>
            <person name="Mehta T."/>
            <person name="Neiman D."/>
            <person name="Pearson M."/>
            <person name="Roberts A."/>
            <person name="Saif S."/>
            <person name="Shea T."/>
            <person name="Shenoy N."/>
            <person name="Sisk P."/>
            <person name="Stolte C."/>
            <person name="Sykes S."/>
            <person name="Walk T."/>
            <person name="White J."/>
            <person name="Yandava C."/>
            <person name="Haas B."/>
            <person name="Nusbaum C."/>
            <person name="Birren B."/>
        </authorList>
    </citation>
    <scope>NUCLEOTIDE SEQUENCE</scope>
    <source>
        <strain evidence="1">R3-111a-1</strain>
    </source>
</reference>
<proteinExistence type="predicted"/>
<reference evidence="1" key="3">
    <citation type="submission" date="2010-09" db="EMBL/GenBank/DDBJ databases">
        <title>Annotation of Gaeumannomyces graminis var. tritici R3-111a-1.</title>
        <authorList>
            <consortium name="The Broad Institute Genome Sequencing Platform"/>
            <person name="Ma L.-J."/>
            <person name="Dead R."/>
            <person name="Young S.K."/>
            <person name="Zeng Q."/>
            <person name="Gargeya S."/>
            <person name="Fitzgerald M."/>
            <person name="Haas B."/>
            <person name="Abouelleil A."/>
            <person name="Alvarado L."/>
            <person name="Arachchi H.M."/>
            <person name="Berlin A."/>
            <person name="Brown A."/>
            <person name="Chapman S.B."/>
            <person name="Chen Z."/>
            <person name="Dunbar C."/>
            <person name="Freedman E."/>
            <person name="Gearin G."/>
            <person name="Gellesch M."/>
            <person name="Goldberg J."/>
            <person name="Griggs A."/>
            <person name="Gujja S."/>
            <person name="Heiman D."/>
            <person name="Howarth C."/>
            <person name="Larson L."/>
            <person name="Lui A."/>
            <person name="MacDonald P.J.P."/>
            <person name="Mehta T."/>
            <person name="Montmayeur A."/>
            <person name="Murphy C."/>
            <person name="Neiman D."/>
            <person name="Pearson M."/>
            <person name="Priest M."/>
            <person name="Roberts A."/>
            <person name="Saif S."/>
            <person name="Shea T."/>
            <person name="Shenoy N."/>
            <person name="Sisk P."/>
            <person name="Stolte C."/>
            <person name="Sykes S."/>
            <person name="Yandava C."/>
            <person name="Wortman J."/>
            <person name="Nusbaum C."/>
            <person name="Birren B."/>
        </authorList>
    </citation>
    <scope>NUCLEOTIDE SEQUENCE</scope>
    <source>
        <strain evidence="1">R3-111a-1</strain>
    </source>
</reference>
<name>J3NXE0_GAET3</name>
<dbReference type="EMBL" id="GL385397">
    <property type="protein sequence ID" value="EJT76022.1"/>
    <property type="molecule type" value="Genomic_DNA"/>
</dbReference>
<protein>
    <submittedName>
        <fullName evidence="1 2">Uncharacterized protein</fullName>
    </submittedName>
</protein>
<reference evidence="2" key="5">
    <citation type="submission" date="2018-04" db="UniProtKB">
        <authorList>
            <consortium name="EnsemblFungi"/>
        </authorList>
    </citation>
    <scope>IDENTIFICATION</scope>
    <source>
        <strain evidence="2">R3-111a-1</strain>
    </source>
</reference>
<evidence type="ECO:0000313" key="3">
    <source>
        <dbReference type="Proteomes" id="UP000006039"/>
    </source>
</evidence>
<dbReference type="HOGENOM" id="CLU_2097021_0_0_1"/>
<dbReference type="EnsemblFungi" id="EJT76022">
    <property type="protein sequence ID" value="EJT76022"/>
    <property type="gene ID" value="GGTG_05946"/>
</dbReference>
<sequence>MRRMSQVPRFWGIKGYSTTNGPELQAGHKVVTMRKPSVERILGVYRGSKPTSMLGMPSLVSACIHITASHVAVLNESVRSNNDLRSSSFLVCPGATQGLSIEDCKVVAGVVGICSW</sequence>